<dbReference type="Gene3D" id="3.40.50.10610">
    <property type="entry name" value="ABC-type transport auxiliary lipoprotein component"/>
    <property type="match status" value="1"/>
</dbReference>
<feature type="chain" id="PRO_5005808026" evidence="1">
    <location>
        <begin position="24"/>
        <end position="206"/>
    </location>
</feature>
<keyword evidence="4" id="KW-1185">Reference proteome</keyword>
<dbReference type="STRING" id="420998.JDO7802_02362"/>
<reference evidence="3 4" key="1">
    <citation type="submission" date="2015-07" db="EMBL/GenBank/DDBJ databases">
        <authorList>
            <person name="Noorani M."/>
        </authorList>
    </citation>
    <scope>NUCLEOTIDE SEQUENCE [LARGE SCALE GENOMIC DNA]</scope>
    <source>
        <strain evidence="3 4">CECT 7802</strain>
    </source>
</reference>
<dbReference type="Pfam" id="PF03886">
    <property type="entry name" value="ABC_trans_aux"/>
    <property type="match status" value="1"/>
</dbReference>
<dbReference type="AlphaFoldDB" id="A0A0M6YKK1"/>
<dbReference type="SUPFAM" id="SSF159594">
    <property type="entry name" value="XCC0632-like"/>
    <property type="match status" value="1"/>
</dbReference>
<keyword evidence="1" id="KW-0732">Signal</keyword>
<dbReference type="RefSeq" id="WP_055085779.1">
    <property type="nucleotide sequence ID" value="NZ_CXSU01000012.1"/>
</dbReference>
<evidence type="ECO:0000256" key="1">
    <source>
        <dbReference type="SAM" id="SignalP"/>
    </source>
</evidence>
<evidence type="ECO:0000313" key="3">
    <source>
        <dbReference type="EMBL" id="CTQ50339.1"/>
    </source>
</evidence>
<accession>A0A0M6YKK1</accession>
<protein>
    <submittedName>
        <fullName evidence="3">ABC-type uncharacterized transport system, auxiliary component</fullName>
    </submittedName>
</protein>
<name>A0A0M6YKK1_9RHOB</name>
<evidence type="ECO:0000259" key="2">
    <source>
        <dbReference type="Pfam" id="PF03886"/>
    </source>
</evidence>
<proteinExistence type="predicted"/>
<feature type="domain" description="ABC-type transport auxiliary lipoprotein component" evidence="2">
    <location>
        <begin position="37"/>
        <end position="192"/>
    </location>
</feature>
<dbReference type="InterPro" id="IPR005586">
    <property type="entry name" value="ABC_trans_aux"/>
</dbReference>
<dbReference type="OrthoDB" id="9808689at2"/>
<evidence type="ECO:0000313" key="4">
    <source>
        <dbReference type="Proteomes" id="UP000049222"/>
    </source>
</evidence>
<feature type="signal peptide" evidence="1">
    <location>
        <begin position="1"/>
        <end position="23"/>
    </location>
</feature>
<gene>
    <name evidence="3" type="ORF">JDO7802_02362</name>
</gene>
<organism evidence="3 4">
    <name type="scientific">Jannaschia donghaensis</name>
    <dbReference type="NCBI Taxonomy" id="420998"/>
    <lineage>
        <taxon>Bacteria</taxon>
        <taxon>Pseudomonadati</taxon>
        <taxon>Pseudomonadota</taxon>
        <taxon>Alphaproteobacteria</taxon>
        <taxon>Rhodobacterales</taxon>
        <taxon>Roseobacteraceae</taxon>
        <taxon>Jannaschia</taxon>
    </lineage>
</organism>
<dbReference type="EMBL" id="CXSU01000012">
    <property type="protein sequence ID" value="CTQ50339.1"/>
    <property type="molecule type" value="Genomic_DNA"/>
</dbReference>
<sequence length="206" mass="21404">MSMTYLTRRAVALGLIGTLPGCATLTALNGAPALPTYDLAPVAGTTGPRRSLTLVVARPEAPAAIDIDRILIKPNPLAIAYLADAKWADAVPALVQSVVIRSIAGAGRLAHVGSVENGPVPDLALLLRIDAFQAEPGADTAIVPIRIAMSASLIRDRDQRLMASRDFIGSAIAATDDPGAIVPGFQRAMDGILPRLADWTADNARG</sequence>
<dbReference type="Proteomes" id="UP000049222">
    <property type="component" value="Unassembled WGS sequence"/>
</dbReference>